<dbReference type="InterPro" id="IPR013767">
    <property type="entry name" value="PAS_fold"/>
</dbReference>
<dbReference type="SUPFAM" id="SSF55874">
    <property type="entry name" value="ATPase domain of HSP90 chaperone/DNA topoisomerase II/histidine kinase"/>
    <property type="match status" value="1"/>
</dbReference>
<evidence type="ECO:0000313" key="22">
    <source>
        <dbReference type="EMBL" id="SMP08838.1"/>
    </source>
</evidence>
<dbReference type="SUPFAM" id="SSF52172">
    <property type="entry name" value="CheY-like"/>
    <property type="match status" value="1"/>
</dbReference>
<dbReference type="PROSITE" id="PS50110">
    <property type="entry name" value="RESPONSE_REGULATORY"/>
    <property type="match status" value="1"/>
</dbReference>
<dbReference type="InterPro" id="IPR036641">
    <property type="entry name" value="HPT_dom_sf"/>
</dbReference>
<dbReference type="EC" id="2.7.13.3" evidence="3"/>
<dbReference type="InterPro" id="IPR000700">
    <property type="entry name" value="PAS-assoc_C"/>
</dbReference>
<dbReference type="InterPro" id="IPR001789">
    <property type="entry name" value="Sig_transdc_resp-reg_receiver"/>
</dbReference>
<proteinExistence type="predicted"/>
<dbReference type="Pfam" id="PF00072">
    <property type="entry name" value="Response_reg"/>
    <property type="match status" value="1"/>
</dbReference>
<evidence type="ECO:0000256" key="15">
    <source>
        <dbReference type="PROSITE-ProRule" id="PRU00169"/>
    </source>
</evidence>
<feature type="modified residue" description="Phosphohistidine" evidence="14">
    <location>
        <position position="1100"/>
    </location>
</feature>
<comment type="catalytic activity">
    <reaction evidence="1">
        <text>ATP + protein L-histidine = ADP + protein N-phospho-L-histidine.</text>
        <dbReference type="EC" id="2.7.13.3"/>
    </reaction>
</comment>
<feature type="domain" description="PAC" evidence="20">
    <location>
        <begin position="602"/>
        <end position="652"/>
    </location>
</feature>
<dbReference type="InterPro" id="IPR036097">
    <property type="entry name" value="HisK_dim/P_sf"/>
</dbReference>
<dbReference type="Pfam" id="PF12860">
    <property type="entry name" value="PAS_7"/>
    <property type="match status" value="1"/>
</dbReference>
<evidence type="ECO:0000256" key="8">
    <source>
        <dbReference type="ARBA" id="ARBA00022692"/>
    </source>
</evidence>
<dbReference type="Gene3D" id="3.40.50.2300">
    <property type="match status" value="1"/>
</dbReference>
<dbReference type="SUPFAM" id="SSF47384">
    <property type="entry name" value="Homodimeric domain of signal transducing histidine kinase"/>
    <property type="match status" value="1"/>
</dbReference>
<accession>A0ABY1NIW9</accession>
<dbReference type="PANTHER" id="PTHR43047:SF64">
    <property type="entry name" value="HISTIDINE KINASE CONTAINING CHEY-HOMOLOGOUS RECEIVER DOMAIN AND PAS DOMAIN-RELATED"/>
    <property type="match status" value="1"/>
</dbReference>
<dbReference type="PANTHER" id="PTHR43047">
    <property type="entry name" value="TWO-COMPONENT HISTIDINE PROTEIN KINASE"/>
    <property type="match status" value="1"/>
</dbReference>
<dbReference type="SMART" id="SM00387">
    <property type="entry name" value="HATPase_c"/>
    <property type="match status" value="1"/>
</dbReference>
<dbReference type="SUPFAM" id="SSF47226">
    <property type="entry name" value="Histidine-containing phosphotransfer domain, HPT domain"/>
    <property type="match status" value="1"/>
</dbReference>
<dbReference type="InterPro" id="IPR011006">
    <property type="entry name" value="CheY-like_superfamily"/>
</dbReference>
<dbReference type="CDD" id="cd00082">
    <property type="entry name" value="HisKA"/>
    <property type="match status" value="1"/>
</dbReference>
<dbReference type="SMART" id="SM00448">
    <property type="entry name" value="REC"/>
    <property type="match status" value="1"/>
</dbReference>
<dbReference type="Gene3D" id="1.20.120.160">
    <property type="entry name" value="HPT domain"/>
    <property type="match status" value="1"/>
</dbReference>
<evidence type="ECO:0000256" key="7">
    <source>
        <dbReference type="ARBA" id="ARBA00022679"/>
    </source>
</evidence>
<feature type="domain" description="PAS" evidence="19">
    <location>
        <begin position="524"/>
        <end position="595"/>
    </location>
</feature>
<evidence type="ECO:0000313" key="23">
    <source>
        <dbReference type="Proteomes" id="UP001157914"/>
    </source>
</evidence>
<evidence type="ECO:0000259" key="18">
    <source>
        <dbReference type="PROSITE" id="PS50110"/>
    </source>
</evidence>
<evidence type="ECO:0000256" key="12">
    <source>
        <dbReference type="ARBA" id="ARBA00023012"/>
    </source>
</evidence>
<evidence type="ECO:0000256" key="2">
    <source>
        <dbReference type="ARBA" id="ARBA00004429"/>
    </source>
</evidence>
<feature type="domain" description="Response regulatory" evidence="18">
    <location>
        <begin position="915"/>
        <end position="1031"/>
    </location>
</feature>
<dbReference type="InterPro" id="IPR035965">
    <property type="entry name" value="PAS-like_dom_sf"/>
</dbReference>
<evidence type="ECO:0000256" key="4">
    <source>
        <dbReference type="ARBA" id="ARBA00022475"/>
    </source>
</evidence>
<keyword evidence="11" id="KW-1133">Transmembrane helix</keyword>
<dbReference type="InterPro" id="IPR003661">
    <property type="entry name" value="HisK_dim/P_dom"/>
</dbReference>
<evidence type="ECO:0000256" key="10">
    <source>
        <dbReference type="ARBA" id="ARBA00022840"/>
    </source>
</evidence>
<evidence type="ECO:0000256" key="16">
    <source>
        <dbReference type="SAM" id="Coils"/>
    </source>
</evidence>
<dbReference type="InterPro" id="IPR003594">
    <property type="entry name" value="HATPase_dom"/>
</dbReference>
<dbReference type="NCBIfam" id="TIGR00229">
    <property type="entry name" value="sensory_box"/>
    <property type="match status" value="2"/>
</dbReference>
<keyword evidence="5" id="KW-0997">Cell inner membrane</keyword>
<evidence type="ECO:0000259" key="21">
    <source>
        <dbReference type="PROSITE" id="PS50894"/>
    </source>
</evidence>
<dbReference type="Pfam" id="PF00512">
    <property type="entry name" value="HisKA"/>
    <property type="match status" value="1"/>
</dbReference>
<sequence>MRQRIVSMIQDATFWLVLVFICASAISAYVIAVDFGQKARTADLSAAAQAQNELLTATRSFYSREVIDKVYLSDDMSVSHDYHGKDLTIPAPVSMTLGLEEELAALGASSRIRMLSNHPWPWRQDRELDSFEREALAALSEAPDQPYQRLEARADGNVFRSARAVRMEDSCVACHNSHPESPKTDWEVGDIRGIQEVILPASALYGGGVTSIDSLIVLLGVAFLAAVALTLVLSSQRQRALTRVHDLADAEREKNAALQAAITRAETGEAQVNAVLETMLDGVVTLSPGGDLLSANPSALRMFGVASFDDLSGKRICDILPEDDANVLPFECCAGPSPELDDDKARFEVTGRRFDGSRYPVELSLSKTVVDGRVTYTAILRDLTEQKAAAAKLLQAETRLVDAIESLPDGFVLYDADDRLVMCNSKYKEFYRRSADLIEVGKTFEEIIRDGAQRGQYQVSGEALEDWVELRMQNHRHPGAPMEQHLDDGRWLRVIESRTSEGGLVGFRVDITELKKREQELVRSQSLLRNVVSASFDGVIVMDGNGTVLDYSPSAEEVFGWKAAEIVGEKMSDYIIPEKYRAMHDAGLEKFLKTGEGPVLGKRIEIEGLHKEGHQIIVELAIRHTKGERGPLFLGYVRDITERKAAEEALRDAKEKAEAANEAKAKFLAMMSHEIRTPMNGVLGILSLLRDTDLDPDQKSYVKTARDSGRSLLELINDILDFSKLEAGRTELETAPFRLKTVVRSIVDLFMPIAQEKGIGMELIYPADVPQVVTSDAGRLRQVLLNLVSNAVKFTELGSIRITVSVDKDDPVRPVFRFSVQDTGIGIPKDRHESLFGDFVTIDSSYTKKQGGTGLGLAISKRISDLMGGEILVESLPGAGSTFHFCVPLELADEQAELPEPEVAMLEEHIPDGLTVLVAEDNATNQIVVSHALQRAGCDIDIANNGKEAVIAAQNRDYDCILMDISMPEMDGLEATRHIQNGHRNTNTPVIALTAYALRGDRERFLAAGMADFLSKPVEKQDLLACIARNVRRHASAFDHAITPATHQELSEARVLLADMPPALQEKLLNQFKADTREKREAARLAAQTHDFTQLERATHALKSVAGTFGATRLTTIAAEINTLVREEKTASALTRVDELISISDDTLADVKALADEMEIGLAPDP</sequence>
<dbReference type="Pfam" id="PF02518">
    <property type="entry name" value="HATPase_c"/>
    <property type="match status" value="1"/>
</dbReference>
<keyword evidence="23" id="KW-1185">Reference proteome</keyword>
<evidence type="ECO:0000259" key="19">
    <source>
        <dbReference type="PROSITE" id="PS50112"/>
    </source>
</evidence>
<evidence type="ECO:0000256" key="14">
    <source>
        <dbReference type="PROSITE-ProRule" id="PRU00110"/>
    </source>
</evidence>
<feature type="modified residue" description="4-aspartylphosphate" evidence="15">
    <location>
        <position position="964"/>
    </location>
</feature>
<evidence type="ECO:0000256" key="5">
    <source>
        <dbReference type="ARBA" id="ARBA00022519"/>
    </source>
</evidence>
<evidence type="ECO:0000256" key="6">
    <source>
        <dbReference type="ARBA" id="ARBA00022553"/>
    </source>
</evidence>
<dbReference type="InterPro" id="IPR008207">
    <property type="entry name" value="Sig_transdc_His_kin_Hpt_dom"/>
</dbReference>
<dbReference type="PROSITE" id="PS50113">
    <property type="entry name" value="PAC"/>
    <property type="match status" value="1"/>
</dbReference>
<keyword evidence="7" id="KW-0808">Transferase</keyword>
<evidence type="ECO:0000259" key="17">
    <source>
        <dbReference type="PROSITE" id="PS50109"/>
    </source>
</evidence>
<dbReference type="Proteomes" id="UP001157914">
    <property type="component" value="Unassembled WGS sequence"/>
</dbReference>
<dbReference type="PROSITE" id="PS50894">
    <property type="entry name" value="HPT"/>
    <property type="match status" value="1"/>
</dbReference>
<dbReference type="CDD" id="cd16922">
    <property type="entry name" value="HATPase_EvgS-ArcB-TorS-like"/>
    <property type="match status" value="1"/>
</dbReference>
<dbReference type="Gene3D" id="1.10.287.130">
    <property type="match status" value="1"/>
</dbReference>
<dbReference type="SUPFAM" id="SSF55785">
    <property type="entry name" value="PYP-like sensor domain (PAS domain)"/>
    <property type="match status" value="3"/>
</dbReference>
<keyword evidence="8" id="KW-0812">Transmembrane</keyword>
<protein>
    <recommendedName>
        <fullName evidence="3">histidine kinase</fullName>
        <ecNumber evidence="3">2.7.13.3</ecNumber>
    </recommendedName>
</protein>
<keyword evidence="6 15" id="KW-0597">Phosphoprotein</keyword>
<dbReference type="PROSITE" id="PS50112">
    <property type="entry name" value="PAS"/>
    <property type="match status" value="2"/>
</dbReference>
<dbReference type="InterPro" id="IPR001610">
    <property type="entry name" value="PAC"/>
</dbReference>
<evidence type="ECO:0000259" key="20">
    <source>
        <dbReference type="PROSITE" id="PS50113"/>
    </source>
</evidence>
<feature type="domain" description="PAS" evidence="19">
    <location>
        <begin position="268"/>
        <end position="324"/>
    </location>
</feature>
<dbReference type="PRINTS" id="PR00344">
    <property type="entry name" value="BCTRLSENSOR"/>
</dbReference>
<dbReference type="CDD" id="cd00130">
    <property type="entry name" value="PAS"/>
    <property type="match status" value="3"/>
</dbReference>
<evidence type="ECO:0000256" key="13">
    <source>
        <dbReference type="ARBA" id="ARBA00023136"/>
    </source>
</evidence>
<organism evidence="22 23">
    <name type="scientific">Roseibium denhamense</name>
    <dbReference type="NCBI Taxonomy" id="76305"/>
    <lineage>
        <taxon>Bacteria</taxon>
        <taxon>Pseudomonadati</taxon>
        <taxon>Pseudomonadota</taxon>
        <taxon>Alphaproteobacteria</taxon>
        <taxon>Hyphomicrobiales</taxon>
        <taxon>Stappiaceae</taxon>
        <taxon>Roseibium</taxon>
    </lineage>
</organism>
<keyword evidence="16" id="KW-0175">Coiled coil</keyword>
<dbReference type="CDD" id="cd17546">
    <property type="entry name" value="REC_hyHK_CKI1_RcsC-like"/>
    <property type="match status" value="1"/>
</dbReference>
<dbReference type="InterPro" id="IPR000014">
    <property type="entry name" value="PAS"/>
</dbReference>
<dbReference type="InterPro" id="IPR021796">
    <property type="entry name" value="Tll0287-like_dom"/>
</dbReference>
<dbReference type="SMART" id="SM00091">
    <property type="entry name" value="PAS"/>
    <property type="match status" value="3"/>
</dbReference>
<dbReference type="InterPro" id="IPR036890">
    <property type="entry name" value="HATPase_C_sf"/>
</dbReference>
<comment type="subcellular location">
    <subcellularLocation>
        <location evidence="2">Cell inner membrane</location>
        <topology evidence="2">Multi-pass membrane protein</topology>
    </subcellularLocation>
</comment>
<dbReference type="Pfam" id="PF01627">
    <property type="entry name" value="Hpt"/>
    <property type="match status" value="1"/>
</dbReference>
<keyword evidence="13" id="KW-0472">Membrane</keyword>
<keyword evidence="4" id="KW-1003">Cell membrane</keyword>
<keyword evidence="9" id="KW-0418">Kinase</keyword>
<dbReference type="Pfam" id="PF13426">
    <property type="entry name" value="PAS_9"/>
    <property type="match status" value="1"/>
</dbReference>
<dbReference type="EMBL" id="FXTT01000001">
    <property type="protein sequence ID" value="SMP08838.1"/>
    <property type="molecule type" value="Genomic_DNA"/>
</dbReference>
<dbReference type="Pfam" id="PF11845">
    <property type="entry name" value="Tll0287-like"/>
    <property type="match status" value="1"/>
</dbReference>
<dbReference type="Pfam" id="PF00989">
    <property type="entry name" value="PAS"/>
    <property type="match status" value="1"/>
</dbReference>
<dbReference type="Gene3D" id="3.30.450.20">
    <property type="entry name" value="PAS domain"/>
    <property type="match status" value="3"/>
</dbReference>
<gene>
    <name evidence="22" type="ORF">SAMN06265374_1025</name>
</gene>
<dbReference type="SMART" id="SM00086">
    <property type="entry name" value="PAC"/>
    <property type="match status" value="2"/>
</dbReference>
<dbReference type="SMART" id="SM00388">
    <property type="entry name" value="HisKA"/>
    <property type="match status" value="1"/>
</dbReference>
<evidence type="ECO:0000256" key="11">
    <source>
        <dbReference type="ARBA" id="ARBA00022989"/>
    </source>
</evidence>
<feature type="domain" description="Histidine kinase" evidence="17">
    <location>
        <begin position="670"/>
        <end position="891"/>
    </location>
</feature>
<feature type="coiled-coil region" evidence="16">
    <location>
        <begin position="643"/>
        <end position="670"/>
    </location>
</feature>
<dbReference type="PROSITE" id="PS50109">
    <property type="entry name" value="HIS_KIN"/>
    <property type="match status" value="1"/>
</dbReference>
<evidence type="ECO:0000256" key="9">
    <source>
        <dbReference type="ARBA" id="ARBA00022777"/>
    </source>
</evidence>
<keyword evidence="10" id="KW-0547">Nucleotide-binding</keyword>
<dbReference type="Gene3D" id="3.30.565.10">
    <property type="entry name" value="Histidine kinase-like ATPase, C-terminal domain"/>
    <property type="match status" value="1"/>
</dbReference>
<comment type="caution">
    <text evidence="22">The sequence shown here is derived from an EMBL/GenBank/DDBJ whole genome shotgun (WGS) entry which is preliminary data.</text>
</comment>
<dbReference type="InterPro" id="IPR005467">
    <property type="entry name" value="His_kinase_dom"/>
</dbReference>
<evidence type="ECO:0000256" key="3">
    <source>
        <dbReference type="ARBA" id="ARBA00012438"/>
    </source>
</evidence>
<dbReference type="InterPro" id="IPR004358">
    <property type="entry name" value="Sig_transdc_His_kin-like_C"/>
</dbReference>
<name>A0ABY1NIW9_9HYPH</name>
<reference evidence="22 23" key="1">
    <citation type="submission" date="2017-05" db="EMBL/GenBank/DDBJ databases">
        <authorList>
            <person name="Varghese N."/>
            <person name="Submissions S."/>
        </authorList>
    </citation>
    <scope>NUCLEOTIDE SEQUENCE [LARGE SCALE GENOMIC DNA]</scope>
    <source>
        <strain evidence="22 23">DSM 15949</strain>
    </source>
</reference>
<keyword evidence="10" id="KW-0067">ATP-binding</keyword>
<keyword evidence="12" id="KW-0902">Two-component regulatory system</keyword>
<feature type="domain" description="HPt" evidence="21">
    <location>
        <begin position="1061"/>
        <end position="1158"/>
    </location>
</feature>
<evidence type="ECO:0000256" key="1">
    <source>
        <dbReference type="ARBA" id="ARBA00000085"/>
    </source>
</evidence>